<accession>A0A806KJW5</accession>
<dbReference type="AlphaFoldDB" id="A0A806KJW5"/>
<protein>
    <recommendedName>
        <fullName evidence="2">Baseplate protein J-like domain-containing protein</fullName>
    </recommendedName>
</protein>
<dbReference type="EMBL" id="JQ844235">
    <property type="protein sequence ID" value="AGS53504.1"/>
    <property type="molecule type" value="Genomic_DNA"/>
</dbReference>
<evidence type="ECO:0008006" key="2">
    <source>
        <dbReference type="Google" id="ProtNLM"/>
    </source>
</evidence>
<name>A0A806KJW5_9BACT</name>
<proteinExistence type="predicted"/>
<sequence length="481" mass="53346">MKYGLTEKGFVKPSFPVIHEEVKDLYRASFGSDIDLSEDSPEGAFCANLGMKIFQLWEVIEGLYLAGDPDTAEGVYLDRLGAFVNVERLEALSTRVFTALWGDEGAEILAGHLGKSINKDLFALSKNVTIKRENILGFYFKVKASAAEYLFYIDGEEIAYAAGEDETEEVIQEGLFQALEEAFPEEFARVNQGNAGMVIHSKAGLEPFALFCDDPKIEIVSLGAYGIYLAVDQGPKFVPIGGLNTVVKKTDGLEKIINYATGITGRNAESDNEYRVEMKSRQKKAKGSEIAIENALKELPGIKYARVYSNRSMETVDGIPPKSFESVVEGGDDKEVAETIFKSGPGGIEAFGSTEITVYDSKGGPWPIGFTRPQPRYIWMIIEYVKNNKEVFPINGAELIKENVEAWGDKNLGVGVDFIYQRIDKPIYEVQGISYAHRTFAVTNTLTPPNVNDYKEENIAIQRRQIGIIDRSRIQVREANG</sequence>
<organism evidence="1">
    <name type="scientific">uncultured bacterium contig00055</name>
    <dbReference type="NCBI Taxonomy" id="1181539"/>
    <lineage>
        <taxon>Bacteria</taxon>
        <taxon>environmental samples</taxon>
    </lineage>
</organism>
<evidence type="ECO:0000313" key="1">
    <source>
        <dbReference type="EMBL" id="AGS53504.1"/>
    </source>
</evidence>
<reference evidence="1" key="1">
    <citation type="submission" date="2012-03" db="EMBL/GenBank/DDBJ databases">
        <title>Functional metagenomics reveals considerable lignocellulase gene clusters in the gut microbiome of a wood-feeding higher termite.</title>
        <authorList>
            <person name="Liu N."/>
        </authorList>
    </citation>
    <scope>NUCLEOTIDE SEQUENCE</scope>
</reference>